<protein>
    <submittedName>
        <fullName evidence="1">Uncharacterized protein</fullName>
    </submittedName>
</protein>
<evidence type="ECO:0000313" key="2">
    <source>
        <dbReference type="Proteomes" id="UP000828390"/>
    </source>
</evidence>
<dbReference type="AlphaFoldDB" id="A0A9D4KWN4"/>
<name>A0A9D4KWN4_DREPO</name>
<evidence type="ECO:0000313" key="1">
    <source>
        <dbReference type="EMBL" id="KAH3847251.1"/>
    </source>
</evidence>
<sequence>GPERMEWTKFDASGLRPDGFSGHVYWIWCTPSAQEVMGSITIDTKILVLVSANVLESILTKP</sequence>
<dbReference type="EMBL" id="JAIWYP010000003">
    <property type="protein sequence ID" value="KAH3847251.1"/>
    <property type="molecule type" value="Genomic_DNA"/>
</dbReference>
<reference evidence="1" key="1">
    <citation type="journal article" date="2019" name="bioRxiv">
        <title>The Genome of the Zebra Mussel, Dreissena polymorpha: A Resource for Invasive Species Research.</title>
        <authorList>
            <person name="McCartney M.A."/>
            <person name="Auch B."/>
            <person name="Kono T."/>
            <person name="Mallez S."/>
            <person name="Zhang Y."/>
            <person name="Obille A."/>
            <person name="Becker A."/>
            <person name="Abrahante J.E."/>
            <person name="Garbe J."/>
            <person name="Badalamenti J.P."/>
            <person name="Herman A."/>
            <person name="Mangelson H."/>
            <person name="Liachko I."/>
            <person name="Sullivan S."/>
            <person name="Sone E.D."/>
            <person name="Koren S."/>
            <person name="Silverstein K.A.T."/>
            <person name="Beckman K.B."/>
            <person name="Gohl D.M."/>
        </authorList>
    </citation>
    <scope>NUCLEOTIDE SEQUENCE</scope>
    <source>
        <strain evidence="1">Duluth1</strain>
        <tissue evidence="1">Whole animal</tissue>
    </source>
</reference>
<accession>A0A9D4KWN4</accession>
<gene>
    <name evidence="1" type="ORF">DPMN_089570</name>
</gene>
<reference evidence="1" key="2">
    <citation type="submission" date="2020-11" db="EMBL/GenBank/DDBJ databases">
        <authorList>
            <person name="McCartney M.A."/>
            <person name="Auch B."/>
            <person name="Kono T."/>
            <person name="Mallez S."/>
            <person name="Becker A."/>
            <person name="Gohl D.M."/>
            <person name="Silverstein K.A.T."/>
            <person name="Koren S."/>
            <person name="Bechman K.B."/>
            <person name="Herman A."/>
            <person name="Abrahante J.E."/>
            <person name="Garbe J."/>
        </authorList>
    </citation>
    <scope>NUCLEOTIDE SEQUENCE</scope>
    <source>
        <strain evidence="1">Duluth1</strain>
        <tissue evidence="1">Whole animal</tissue>
    </source>
</reference>
<feature type="non-terminal residue" evidence="1">
    <location>
        <position position="62"/>
    </location>
</feature>
<organism evidence="1 2">
    <name type="scientific">Dreissena polymorpha</name>
    <name type="common">Zebra mussel</name>
    <name type="synonym">Mytilus polymorpha</name>
    <dbReference type="NCBI Taxonomy" id="45954"/>
    <lineage>
        <taxon>Eukaryota</taxon>
        <taxon>Metazoa</taxon>
        <taxon>Spiralia</taxon>
        <taxon>Lophotrochozoa</taxon>
        <taxon>Mollusca</taxon>
        <taxon>Bivalvia</taxon>
        <taxon>Autobranchia</taxon>
        <taxon>Heteroconchia</taxon>
        <taxon>Euheterodonta</taxon>
        <taxon>Imparidentia</taxon>
        <taxon>Neoheterodontei</taxon>
        <taxon>Myida</taxon>
        <taxon>Dreissenoidea</taxon>
        <taxon>Dreissenidae</taxon>
        <taxon>Dreissena</taxon>
    </lineage>
</organism>
<proteinExistence type="predicted"/>
<dbReference type="Proteomes" id="UP000828390">
    <property type="component" value="Unassembled WGS sequence"/>
</dbReference>
<comment type="caution">
    <text evidence="1">The sequence shown here is derived from an EMBL/GenBank/DDBJ whole genome shotgun (WGS) entry which is preliminary data.</text>
</comment>
<keyword evidence="2" id="KW-1185">Reference proteome</keyword>